<dbReference type="Gene3D" id="4.10.1100.10">
    <property type="entry name" value="Transcription factor, SBP-box domain"/>
    <property type="match status" value="1"/>
</dbReference>
<accession>A0A2U1PGV6</accession>
<feature type="domain" description="SBP-type" evidence="5">
    <location>
        <begin position="112"/>
        <end position="189"/>
    </location>
</feature>
<gene>
    <name evidence="6" type="ORF">CTI12_AA154110</name>
</gene>
<dbReference type="InterPro" id="IPR004333">
    <property type="entry name" value="SBP_dom"/>
</dbReference>
<evidence type="ECO:0000313" key="7">
    <source>
        <dbReference type="Proteomes" id="UP000245207"/>
    </source>
</evidence>
<evidence type="ECO:0000259" key="5">
    <source>
        <dbReference type="PROSITE" id="PS51141"/>
    </source>
</evidence>
<dbReference type="GO" id="GO:0003677">
    <property type="term" value="F:DNA binding"/>
    <property type="evidence" value="ECO:0007669"/>
    <property type="project" value="InterPro"/>
</dbReference>
<dbReference type="PANTHER" id="PTHR31251:SF160">
    <property type="entry name" value="SBP-TYPE DOMAIN-CONTAINING PROTEIN"/>
    <property type="match status" value="1"/>
</dbReference>
<dbReference type="GO" id="GO:0008270">
    <property type="term" value="F:zinc ion binding"/>
    <property type="evidence" value="ECO:0007669"/>
    <property type="project" value="UniProtKB-KW"/>
</dbReference>
<dbReference type="InterPro" id="IPR036893">
    <property type="entry name" value="SBP_sf"/>
</dbReference>
<dbReference type="OrthoDB" id="514967at2759"/>
<dbReference type="STRING" id="35608.A0A2U1PGV6"/>
<organism evidence="6 7">
    <name type="scientific">Artemisia annua</name>
    <name type="common">Sweet wormwood</name>
    <dbReference type="NCBI Taxonomy" id="35608"/>
    <lineage>
        <taxon>Eukaryota</taxon>
        <taxon>Viridiplantae</taxon>
        <taxon>Streptophyta</taxon>
        <taxon>Embryophyta</taxon>
        <taxon>Tracheophyta</taxon>
        <taxon>Spermatophyta</taxon>
        <taxon>Magnoliopsida</taxon>
        <taxon>eudicotyledons</taxon>
        <taxon>Gunneridae</taxon>
        <taxon>Pentapetalae</taxon>
        <taxon>asterids</taxon>
        <taxon>campanulids</taxon>
        <taxon>Asterales</taxon>
        <taxon>Asteraceae</taxon>
        <taxon>Asteroideae</taxon>
        <taxon>Anthemideae</taxon>
        <taxon>Artemisiinae</taxon>
        <taxon>Artemisia</taxon>
    </lineage>
</organism>
<dbReference type="PANTHER" id="PTHR31251">
    <property type="entry name" value="SQUAMOSA PROMOTER-BINDING-LIKE PROTEIN 4"/>
    <property type="match status" value="1"/>
</dbReference>
<evidence type="ECO:0000256" key="1">
    <source>
        <dbReference type="ARBA" id="ARBA00022723"/>
    </source>
</evidence>
<reference evidence="6 7" key="1">
    <citation type="journal article" date="2018" name="Mol. Plant">
        <title>The genome of Artemisia annua provides insight into the evolution of Asteraceae family and artemisinin biosynthesis.</title>
        <authorList>
            <person name="Shen Q."/>
            <person name="Zhang L."/>
            <person name="Liao Z."/>
            <person name="Wang S."/>
            <person name="Yan T."/>
            <person name="Shi P."/>
            <person name="Liu M."/>
            <person name="Fu X."/>
            <person name="Pan Q."/>
            <person name="Wang Y."/>
            <person name="Lv Z."/>
            <person name="Lu X."/>
            <person name="Zhang F."/>
            <person name="Jiang W."/>
            <person name="Ma Y."/>
            <person name="Chen M."/>
            <person name="Hao X."/>
            <person name="Li L."/>
            <person name="Tang Y."/>
            <person name="Lv G."/>
            <person name="Zhou Y."/>
            <person name="Sun X."/>
            <person name="Brodelius P.E."/>
            <person name="Rose J.K.C."/>
            <person name="Tang K."/>
        </authorList>
    </citation>
    <scope>NUCLEOTIDE SEQUENCE [LARGE SCALE GENOMIC DNA]</scope>
    <source>
        <strain evidence="7">cv. Huhao1</strain>
        <tissue evidence="6">Leaf</tissue>
    </source>
</reference>
<dbReference type="Proteomes" id="UP000245207">
    <property type="component" value="Unassembled WGS sequence"/>
</dbReference>
<name>A0A2U1PGV6_ARTAN</name>
<evidence type="ECO:0000256" key="3">
    <source>
        <dbReference type="ARBA" id="ARBA00022833"/>
    </source>
</evidence>
<dbReference type="SUPFAM" id="SSF103612">
    <property type="entry name" value="SBT domain"/>
    <property type="match status" value="1"/>
</dbReference>
<proteinExistence type="predicted"/>
<dbReference type="AlphaFoldDB" id="A0A2U1PGV6"/>
<dbReference type="Pfam" id="PF03110">
    <property type="entry name" value="SBP"/>
    <property type="match status" value="1"/>
</dbReference>
<dbReference type="EMBL" id="PKPP01001169">
    <property type="protein sequence ID" value="PWA85004.1"/>
    <property type="molecule type" value="Genomic_DNA"/>
</dbReference>
<keyword evidence="3" id="KW-0862">Zinc</keyword>
<evidence type="ECO:0000256" key="4">
    <source>
        <dbReference type="PROSITE-ProRule" id="PRU00470"/>
    </source>
</evidence>
<keyword evidence="1" id="KW-0479">Metal-binding</keyword>
<keyword evidence="7" id="KW-1185">Reference proteome</keyword>
<evidence type="ECO:0000313" key="6">
    <source>
        <dbReference type="EMBL" id="PWA85004.1"/>
    </source>
</evidence>
<protein>
    <submittedName>
        <fullName evidence="6">SBP-like protein</fullName>
    </submittedName>
</protein>
<dbReference type="InterPro" id="IPR044817">
    <property type="entry name" value="SBP-like"/>
</dbReference>
<evidence type="ECO:0000256" key="2">
    <source>
        <dbReference type="ARBA" id="ARBA00022771"/>
    </source>
</evidence>
<dbReference type="GO" id="GO:0005634">
    <property type="term" value="C:nucleus"/>
    <property type="evidence" value="ECO:0007669"/>
    <property type="project" value="InterPro"/>
</dbReference>
<dbReference type="PROSITE" id="PS51141">
    <property type="entry name" value="ZF_SBP"/>
    <property type="match status" value="1"/>
</dbReference>
<keyword evidence="2 4" id="KW-0863">Zinc-finger</keyword>
<comment type="caution">
    <text evidence="6">The sequence shown here is derived from an EMBL/GenBank/DDBJ whole genome shotgun (WGS) entry which is preliminary data.</text>
</comment>
<sequence>MESWTFDSASNMDFLSQNAIQGLEEMCFPQVVGNSLLNPVMVANHNAFSEDHDMSFKLSNSVVESDYKGYSGLFDLNLEKNVHQENSKVTNSPFEVSLPSKQTRMAGSVSRSLFCQVHGCSKSLVSCKDYHKRHKVCELHSKTAKVIVNGIVQRFCQQCSRFHLLNEFDDGKRSCRKRLADHNERRRKLHVGRNGRLLPSYSINKDASKFKGSTRGTSSSMCQIKLEDEMASSITDVQLQSESRSSCNSELQYLFGVSNSVFSPFDNNEQTSEDTIVNILPFSFSIVLIIRLLGGREDIITMDHTPARSLLSSQSQDASSCHSSINPMMIPLIHNAHQASTVSSNMNPLVVSKHVDPENQISCGDGSTIDLLQLSSELERVEHQKEISHMKCSMNGA</sequence>